<dbReference type="Pfam" id="PF01229">
    <property type="entry name" value="Glyco_hydro_39"/>
    <property type="match status" value="1"/>
</dbReference>
<accession>A0ABS9D4J9</accession>
<proteinExistence type="inferred from homology"/>
<organism evidence="5 6">
    <name type="scientific">Paraglaciecola algarum</name>
    <dbReference type="NCBI Taxonomy" id="3050085"/>
    <lineage>
        <taxon>Bacteria</taxon>
        <taxon>Pseudomonadati</taxon>
        <taxon>Pseudomonadota</taxon>
        <taxon>Gammaproteobacteria</taxon>
        <taxon>Alteromonadales</taxon>
        <taxon>Alteromonadaceae</taxon>
        <taxon>Paraglaciecola</taxon>
    </lineage>
</organism>
<gene>
    <name evidence="5" type="ORF">L0668_02410</name>
</gene>
<protein>
    <recommendedName>
        <fullName evidence="4">Glycosyl hydrolases family 39 N-terminal catalytic domain-containing protein</fullName>
    </recommendedName>
</protein>
<evidence type="ECO:0000256" key="3">
    <source>
        <dbReference type="ARBA" id="ARBA00023295"/>
    </source>
</evidence>
<dbReference type="Gene3D" id="3.20.20.80">
    <property type="entry name" value="Glycosidases"/>
    <property type="match status" value="1"/>
</dbReference>
<dbReference type="InterPro" id="IPR049166">
    <property type="entry name" value="GH39_cat"/>
</dbReference>
<keyword evidence="3" id="KW-0326">Glycosidase</keyword>
<dbReference type="RefSeq" id="WP_235310459.1">
    <property type="nucleotide sequence ID" value="NZ_JAKGAS010000001.1"/>
</dbReference>
<dbReference type="EMBL" id="JAKGAS010000001">
    <property type="protein sequence ID" value="MCF2946942.1"/>
    <property type="molecule type" value="Genomic_DNA"/>
</dbReference>
<sequence length="582" mass="66331">MHNQITLTSKNYFLATVALILMSTGCNTVGRANKTQTSMVQEPISDSTILQADFSQTENQIGTVFDFFDVSVRTHKGSPNSTPATFGRRAKVNTVRMLGGWSDKNLEADTYKWDGEKYVYDFEQATKRIDSWLAKDWDIFQIVLDNPPWAFQHGFTFVDTPNGVNYLKKDQVGVYGNPLPPNDANAWQQYIHAFMQHLVATYGEEKVLQWRFRVGSEIDTRPQHWAATRQAFFDHYQNTVTAVHAVLPDAQIGVHFREASFTSKYIDYTGNTEDSYATHFVSWAKKYNVPYDFFAVSYYPHITKKHELDMQRVYQHDMAPITEHPDFNANASFEIHEFKFIIKMKRAGFESVATSHASAFFAMLSKLMLEKNIQNVFQWGTAKNGSYIPEAMTQLALHPMVGNQLYANQVIRKPQIAGNLIDGIFTKHPDKDLYQVLTFNFNKDNLDYQQAEQTQIKVVLDKPAGTKYRYRVANIDSSNNIDQMFANDFPKANILQSQGGWRKAGVHQTASLNSALNEQGKKVYNANKGKYGKSNKLLWSDWLKGNTIASETLLNDTIQSSINIDSKLASFAVQSYEIQLIE</sequence>
<reference evidence="5 6" key="1">
    <citation type="submission" date="2022-01" db="EMBL/GenBank/DDBJ databases">
        <title>Paraglaciecola sp. G1-23.</title>
        <authorList>
            <person name="Jin M.S."/>
            <person name="Han D.M."/>
            <person name="Kim H.M."/>
            <person name="Jeon C.O."/>
        </authorList>
    </citation>
    <scope>NUCLEOTIDE SEQUENCE [LARGE SCALE GENOMIC DNA]</scope>
    <source>
        <strain evidence="5 6">G1-23</strain>
    </source>
</reference>
<comment type="similarity">
    <text evidence="1">Belongs to the glycosyl hydrolase 39 family.</text>
</comment>
<name>A0ABS9D4J9_9ALTE</name>
<dbReference type="InterPro" id="IPR017853">
    <property type="entry name" value="GH"/>
</dbReference>
<comment type="caution">
    <text evidence="5">The sequence shown here is derived from an EMBL/GenBank/DDBJ whole genome shotgun (WGS) entry which is preliminary data.</text>
</comment>
<keyword evidence="2" id="KW-0378">Hydrolase</keyword>
<evidence type="ECO:0000259" key="4">
    <source>
        <dbReference type="Pfam" id="PF01229"/>
    </source>
</evidence>
<keyword evidence="6" id="KW-1185">Reference proteome</keyword>
<evidence type="ECO:0000256" key="1">
    <source>
        <dbReference type="ARBA" id="ARBA00008875"/>
    </source>
</evidence>
<evidence type="ECO:0000313" key="6">
    <source>
        <dbReference type="Proteomes" id="UP001521137"/>
    </source>
</evidence>
<evidence type="ECO:0000256" key="2">
    <source>
        <dbReference type="ARBA" id="ARBA00022801"/>
    </source>
</evidence>
<feature type="domain" description="Glycosyl hydrolases family 39 N-terminal catalytic" evidence="4">
    <location>
        <begin position="175"/>
        <end position="320"/>
    </location>
</feature>
<dbReference type="Proteomes" id="UP001521137">
    <property type="component" value="Unassembled WGS sequence"/>
</dbReference>
<dbReference type="SUPFAM" id="SSF51445">
    <property type="entry name" value="(Trans)glycosidases"/>
    <property type="match status" value="1"/>
</dbReference>
<evidence type="ECO:0000313" key="5">
    <source>
        <dbReference type="EMBL" id="MCF2946942.1"/>
    </source>
</evidence>